<comment type="caution">
    <text evidence="4">The sequence shown here is derived from an EMBL/GenBank/DDBJ whole genome shotgun (WGS) entry which is preliminary data.</text>
</comment>
<feature type="region of interest" description="Disordered" evidence="2">
    <location>
        <begin position="1"/>
        <end position="39"/>
    </location>
</feature>
<sequence length="177" mass="19937">MSPKWGTRAWSPAPIRTHVDTGEREAMAQPSDARPGQRYREDLSVPDTRWREIAASPFVSLGTYRKNGDVVAVPVWIAREGDELVVTSERNTGKVKRLRNDGRVTLRPCSRMGAVAPDAITVQARPRIAAAAPEDRRADAVLHRKYGLQYRLILGFEAHVRRVQHKPGDRVIIRISR</sequence>
<dbReference type="Gene3D" id="2.30.110.10">
    <property type="entry name" value="Electron Transport, Fmn-binding Protein, Chain A"/>
    <property type="match status" value="1"/>
</dbReference>
<evidence type="ECO:0000256" key="2">
    <source>
        <dbReference type="SAM" id="MobiDB-lite"/>
    </source>
</evidence>
<evidence type="ECO:0000313" key="4">
    <source>
        <dbReference type="EMBL" id="MDQ1122212.1"/>
    </source>
</evidence>
<dbReference type="InterPro" id="IPR052019">
    <property type="entry name" value="F420H2_bilvrd_red/Heme_oxyg"/>
</dbReference>
<gene>
    <name evidence="4" type="ORF">QE412_000785</name>
</gene>
<dbReference type="InterPro" id="IPR011576">
    <property type="entry name" value="Pyridox_Oxase_N"/>
</dbReference>
<dbReference type="PANTHER" id="PTHR35176:SF11">
    <property type="entry name" value="PYRIDOXAMINE 5'-PHOSPHATE OXIDASE FAMILY PROTEIN"/>
    <property type="match status" value="1"/>
</dbReference>
<evidence type="ECO:0000259" key="3">
    <source>
        <dbReference type="Pfam" id="PF01243"/>
    </source>
</evidence>
<feature type="compositionally biased region" description="Basic and acidic residues" evidence="2">
    <location>
        <begin position="17"/>
        <end position="26"/>
    </location>
</feature>
<dbReference type="InterPro" id="IPR019965">
    <property type="entry name" value="PPOX_F420-dep_Rv2061_put"/>
</dbReference>
<dbReference type="EMBL" id="JAUTBF010000001">
    <property type="protein sequence ID" value="MDQ1122212.1"/>
    <property type="molecule type" value="Genomic_DNA"/>
</dbReference>
<proteinExistence type="predicted"/>
<name>A0ABU0TRB4_MICTR</name>
<evidence type="ECO:0000256" key="1">
    <source>
        <dbReference type="ARBA" id="ARBA00023002"/>
    </source>
</evidence>
<dbReference type="SUPFAM" id="SSF50475">
    <property type="entry name" value="FMN-binding split barrel"/>
    <property type="match status" value="1"/>
</dbReference>
<dbReference type="PANTHER" id="PTHR35176">
    <property type="entry name" value="HEME OXYGENASE HI_0854-RELATED"/>
    <property type="match status" value="1"/>
</dbReference>
<keyword evidence="1" id="KW-0560">Oxidoreductase</keyword>
<dbReference type="InterPro" id="IPR012349">
    <property type="entry name" value="Split_barrel_FMN-bd"/>
</dbReference>
<dbReference type="NCBIfam" id="TIGR03666">
    <property type="entry name" value="Rv2061_F420"/>
    <property type="match status" value="1"/>
</dbReference>
<protein>
    <submittedName>
        <fullName evidence="4">PPOX class probable F420-dependent enzyme</fullName>
    </submittedName>
</protein>
<feature type="domain" description="Pyridoxamine 5'-phosphate oxidase N-terminal" evidence="3">
    <location>
        <begin position="53"/>
        <end position="175"/>
    </location>
</feature>
<organism evidence="4 5">
    <name type="scientific">Microbacterium trichothecenolyticum</name>
    <name type="common">Aureobacterium trichothecenolyticum</name>
    <dbReference type="NCBI Taxonomy" id="69370"/>
    <lineage>
        <taxon>Bacteria</taxon>
        <taxon>Bacillati</taxon>
        <taxon>Actinomycetota</taxon>
        <taxon>Actinomycetes</taxon>
        <taxon>Micrococcales</taxon>
        <taxon>Microbacteriaceae</taxon>
        <taxon>Microbacterium</taxon>
    </lineage>
</organism>
<accession>A0ABU0TRB4</accession>
<dbReference type="Proteomes" id="UP001226691">
    <property type="component" value="Unassembled WGS sequence"/>
</dbReference>
<evidence type="ECO:0000313" key="5">
    <source>
        <dbReference type="Proteomes" id="UP001226691"/>
    </source>
</evidence>
<keyword evidence="5" id="KW-1185">Reference proteome</keyword>
<dbReference type="Pfam" id="PF01243">
    <property type="entry name" value="PNPOx_N"/>
    <property type="match status" value="1"/>
</dbReference>
<reference evidence="4 5" key="1">
    <citation type="submission" date="2023-07" db="EMBL/GenBank/DDBJ databases">
        <title>Functional and genomic diversity of the sorghum phyllosphere microbiome.</title>
        <authorList>
            <person name="Shade A."/>
        </authorList>
    </citation>
    <scope>NUCLEOTIDE SEQUENCE [LARGE SCALE GENOMIC DNA]</scope>
    <source>
        <strain evidence="4 5">SORGH_AS_1207</strain>
    </source>
</reference>